<dbReference type="Proteomes" id="UP000594015">
    <property type="component" value="Chromosome"/>
</dbReference>
<organism evidence="2 3">
    <name type="scientific">Bradyrhizobium arachidis</name>
    <dbReference type="NCBI Taxonomy" id="858423"/>
    <lineage>
        <taxon>Bacteria</taxon>
        <taxon>Pseudomonadati</taxon>
        <taxon>Pseudomonadota</taxon>
        <taxon>Alphaproteobacteria</taxon>
        <taxon>Hyphomicrobiales</taxon>
        <taxon>Nitrobacteraceae</taxon>
        <taxon>Bradyrhizobium</taxon>
    </lineage>
</organism>
<dbReference type="KEGG" id="barh:WN72_12455"/>
<name>A0AAE7NXZ5_9BRAD</name>
<reference evidence="2 3" key="1">
    <citation type="submission" date="2018-06" db="EMBL/GenBank/DDBJ databases">
        <title>Comparative genomics of Bradyrhizobium nodulating Arachidis hypogaea.</title>
        <authorList>
            <person name="Li Y."/>
        </authorList>
    </citation>
    <scope>NUCLEOTIDE SEQUENCE [LARGE SCALE GENOMIC DNA]</scope>
    <source>
        <strain evidence="2 3">CCBAU 051107</strain>
    </source>
</reference>
<protein>
    <submittedName>
        <fullName evidence="2">Uncharacterized protein</fullName>
    </submittedName>
</protein>
<evidence type="ECO:0000313" key="3">
    <source>
        <dbReference type="Proteomes" id="UP000594015"/>
    </source>
</evidence>
<proteinExistence type="predicted"/>
<feature type="region of interest" description="Disordered" evidence="1">
    <location>
        <begin position="1"/>
        <end position="20"/>
    </location>
</feature>
<gene>
    <name evidence="2" type="ORF">WN72_12455</name>
</gene>
<feature type="region of interest" description="Disordered" evidence="1">
    <location>
        <begin position="65"/>
        <end position="85"/>
    </location>
</feature>
<sequence>MGRLRRRSRDSFRDGELDETAAQQQLGTVWATTKSTVRDACEGEAVSAGSQSYVDLLTCIQMTETASALSSPPPLRGASKNRNKQ</sequence>
<evidence type="ECO:0000313" key="2">
    <source>
        <dbReference type="EMBL" id="QOZ73307.1"/>
    </source>
</evidence>
<dbReference type="AlphaFoldDB" id="A0AAE7NXZ5"/>
<dbReference type="EMBL" id="CP030050">
    <property type="protein sequence ID" value="QOZ73307.1"/>
    <property type="molecule type" value="Genomic_DNA"/>
</dbReference>
<evidence type="ECO:0000256" key="1">
    <source>
        <dbReference type="SAM" id="MobiDB-lite"/>
    </source>
</evidence>
<accession>A0AAE7NXZ5</accession>